<dbReference type="CDD" id="cd00590">
    <property type="entry name" value="RRM_SF"/>
    <property type="match status" value="1"/>
</dbReference>
<dbReference type="AlphaFoldDB" id="A0A8T3AX71"/>
<evidence type="ECO:0000256" key="2">
    <source>
        <dbReference type="PROSITE-ProRule" id="PRU00176"/>
    </source>
</evidence>
<dbReference type="PROSITE" id="PS50177">
    <property type="entry name" value="NTF2_DOMAIN"/>
    <property type="match status" value="1"/>
</dbReference>
<evidence type="ECO:0000256" key="3">
    <source>
        <dbReference type="SAM" id="MobiDB-lite"/>
    </source>
</evidence>
<dbReference type="SUPFAM" id="SSF54928">
    <property type="entry name" value="RNA-binding domain, RBD"/>
    <property type="match status" value="1"/>
</dbReference>
<dbReference type="SMART" id="SM00360">
    <property type="entry name" value="RRM"/>
    <property type="match status" value="1"/>
</dbReference>
<feature type="signal peptide" evidence="4">
    <location>
        <begin position="1"/>
        <end position="24"/>
    </location>
</feature>
<gene>
    <name evidence="7" type="ORF">KFK09_018890</name>
</gene>
<feature type="compositionally biased region" description="Basic and acidic residues" evidence="3">
    <location>
        <begin position="517"/>
        <end position="528"/>
    </location>
</feature>
<dbReference type="PROSITE" id="PS50102">
    <property type="entry name" value="RRM"/>
    <property type="match status" value="1"/>
</dbReference>
<feature type="region of interest" description="Disordered" evidence="3">
    <location>
        <begin position="680"/>
        <end position="704"/>
    </location>
</feature>
<feature type="region of interest" description="Disordered" evidence="3">
    <location>
        <begin position="470"/>
        <end position="617"/>
    </location>
</feature>
<feature type="domain" description="NTF2" evidence="6">
    <location>
        <begin position="77"/>
        <end position="135"/>
    </location>
</feature>
<evidence type="ECO:0000313" key="8">
    <source>
        <dbReference type="Proteomes" id="UP000829196"/>
    </source>
</evidence>
<feature type="domain" description="RRM" evidence="5">
    <location>
        <begin position="289"/>
        <end position="372"/>
    </location>
</feature>
<feature type="chain" id="PRO_5035769124" evidence="4">
    <location>
        <begin position="25"/>
        <end position="725"/>
    </location>
</feature>
<feature type="region of interest" description="Disordered" evidence="3">
    <location>
        <begin position="248"/>
        <end position="268"/>
    </location>
</feature>
<evidence type="ECO:0000256" key="4">
    <source>
        <dbReference type="SAM" id="SignalP"/>
    </source>
</evidence>
<dbReference type="InterPro" id="IPR039539">
    <property type="entry name" value="Ras_GTPase_bind_prot"/>
</dbReference>
<evidence type="ECO:0000256" key="1">
    <source>
        <dbReference type="ARBA" id="ARBA00022884"/>
    </source>
</evidence>
<keyword evidence="1 2" id="KW-0694">RNA-binding</keyword>
<dbReference type="InterPro" id="IPR000504">
    <property type="entry name" value="RRM_dom"/>
</dbReference>
<dbReference type="GO" id="GO:0005829">
    <property type="term" value="C:cytosol"/>
    <property type="evidence" value="ECO:0007669"/>
    <property type="project" value="TreeGrafter"/>
</dbReference>
<dbReference type="Proteomes" id="UP000829196">
    <property type="component" value="Unassembled WGS sequence"/>
</dbReference>
<dbReference type="OrthoDB" id="339151at2759"/>
<organism evidence="7 8">
    <name type="scientific">Dendrobium nobile</name>
    <name type="common">Orchid</name>
    <dbReference type="NCBI Taxonomy" id="94219"/>
    <lineage>
        <taxon>Eukaryota</taxon>
        <taxon>Viridiplantae</taxon>
        <taxon>Streptophyta</taxon>
        <taxon>Embryophyta</taxon>
        <taxon>Tracheophyta</taxon>
        <taxon>Spermatophyta</taxon>
        <taxon>Magnoliopsida</taxon>
        <taxon>Liliopsida</taxon>
        <taxon>Asparagales</taxon>
        <taxon>Orchidaceae</taxon>
        <taxon>Epidendroideae</taxon>
        <taxon>Malaxideae</taxon>
        <taxon>Dendrobiinae</taxon>
        <taxon>Dendrobium</taxon>
    </lineage>
</organism>
<feature type="compositionally biased region" description="Basic and acidic residues" evidence="3">
    <location>
        <begin position="695"/>
        <end position="704"/>
    </location>
</feature>
<dbReference type="Gene3D" id="3.10.450.50">
    <property type="match status" value="1"/>
</dbReference>
<keyword evidence="8" id="KW-1185">Reference proteome</keyword>
<dbReference type="EMBL" id="JAGYWB010000013">
    <property type="protein sequence ID" value="KAI0500674.1"/>
    <property type="molecule type" value="Genomic_DNA"/>
</dbReference>
<name>A0A8T3AX71_DENNO</name>
<dbReference type="GO" id="GO:1990904">
    <property type="term" value="C:ribonucleoprotein complex"/>
    <property type="evidence" value="ECO:0007669"/>
    <property type="project" value="TreeGrafter"/>
</dbReference>
<comment type="caution">
    <text evidence="7">The sequence shown here is derived from an EMBL/GenBank/DDBJ whole genome shotgun (WGS) entry which is preliminary data.</text>
</comment>
<dbReference type="SUPFAM" id="SSF54427">
    <property type="entry name" value="NTF2-like"/>
    <property type="match status" value="1"/>
</dbReference>
<dbReference type="InterPro" id="IPR035979">
    <property type="entry name" value="RBD_domain_sf"/>
</dbReference>
<accession>A0A8T3AX71</accession>
<keyword evidence="4" id="KW-0732">Signal</keyword>
<dbReference type="PANTHER" id="PTHR10693">
    <property type="entry name" value="RAS GTPASE-ACTIVATING PROTEIN-BINDING PROTEIN"/>
    <property type="match status" value="1"/>
</dbReference>
<dbReference type="CDD" id="cd00780">
    <property type="entry name" value="NTF2"/>
    <property type="match status" value="1"/>
</dbReference>
<dbReference type="Pfam" id="PF00076">
    <property type="entry name" value="RRM_1"/>
    <property type="match status" value="1"/>
</dbReference>
<reference evidence="7" key="1">
    <citation type="journal article" date="2022" name="Front. Genet.">
        <title>Chromosome-Scale Assembly of the Dendrobium nobile Genome Provides Insights Into the Molecular Mechanism of the Biosynthesis of the Medicinal Active Ingredient of Dendrobium.</title>
        <authorList>
            <person name="Xu Q."/>
            <person name="Niu S.-C."/>
            <person name="Li K.-L."/>
            <person name="Zheng P.-J."/>
            <person name="Zhang X.-J."/>
            <person name="Jia Y."/>
            <person name="Liu Y."/>
            <person name="Niu Y.-X."/>
            <person name="Yu L.-H."/>
            <person name="Chen D.-F."/>
            <person name="Zhang G.-Q."/>
        </authorList>
    </citation>
    <scope>NUCLEOTIDE SEQUENCE</scope>
    <source>
        <tissue evidence="7">Leaf</tissue>
    </source>
</reference>
<sequence length="725" mass="79416">MSLLLPRFASSCFLHASLTLRAVAVSPKGSPCPRRHCCCEDMSLLGAAPPNPQVDIFYQDSSILNRPDSNGMMTSVTTMQIESADSQASYKDGVLVVLIISLTARDNVPCRFTHSFFLAPQEKGGYVVLNDIFRFVDPSQPRGGCESMATSVEHETLHPVKNIDNGEEVIKPMEHDPIETSIVVAIDLEVHVGQYDDQPVSEIVVSVSQDDEPKKSYVYIVYKVNRSSALNSMPVSKPKVSLPKAAPKVDAINPNKHPTPSSKPSITSEATVSTAENVPEINPNDVEGQSVYIRNLPLSTTPKEVEVEFKKFGPIRPGRVQVRKHKVELFCFGFVEFELLDYMQAVIKSSPITIVVNNVVINSGNGGRGRYLAGRGSYPNDNFRCRRGYGGNQSYAELMGFFYSNVKLLSLGQAKFDSIMNFELKIRKKNIKIEMTDYINNQTEATKYRSLNINKSIGDLWLEIKESSEASRALAPPPGRRPPRDQRPATAHRRTAFRPPPAAGPPPSVGSPPGRRLPPDRRPPRDQRPAVARRRTAFRPPPAAGPTPGRQTAARPPPAGLQPDLRRTTALPATCSQSTARLPPAAGLQPDLRWTTGRPSNHRPAAACCRTTTRPPPAAGLQLDLRLTTARPPPAAGPSPGRCLPDFSPTFVGLPPGRHLPDIHTSVSRPLTVSPNYCNSTASKSRDGIPNNVKETQDAENEKPQAVKATLERLRPAWLKVFYTG</sequence>
<proteinExistence type="predicted"/>
<dbReference type="PANTHER" id="PTHR10693:SF75">
    <property type="entry name" value="NUCLEAR TRANSPORT FACTOR 2"/>
    <property type="match status" value="1"/>
</dbReference>
<dbReference type="InterPro" id="IPR002075">
    <property type="entry name" value="NTF2_dom"/>
</dbReference>
<dbReference type="Pfam" id="PF02136">
    <property type="entry name" value="NTF2"/>
    <property type="match status" value="1"/>
</dbReference>
<dbReference type="InterPro" id="IPR032710">
    <property type="entry name" value="NTF2-like_dom_sf"/>
</dbReference>
<evidence type="ECO:0000259" key="6">
    <source>
        <dbReference type="PROSITE" id="PS50177"/>
    </source>
</evidence>
<dbReference type="InterPro" id="IPR018222">
    <property type="entry name" value="Nuclear_transport_factor_2_euk"/>
</dbReference>
<dbReference type="InterPro" id="IPR012677">
    <property type="entry name" value="Nucleotide-bd_a/b_plait_sf"/>
</dbReference>
<feature type="compositionally biased region" description="Pro residues" evidence="3">
    <location>
        <begin position="498"/>
        <end position="510"/>
    </location>
</feature>
<evidence type="ECO:0000313" key="7">
    <source>
        <dbReference type="EMBL" id="KAI0500674.1"/>
    </source>
</evidence>
<feature type="compositionally biased region" description="Polar residues" evidence="3">
    <location>
        <begin position="256"/>
        <end position="268"/>
    </location>
</feature>
<evidence type="ECO:0000259" key="5">
    <source>
        <dbReference type="PROSITE" id="PS50102"/>
    </source>
</evidence>
<dbReference type="GO" id="GO:0003729">
    <property type="term" value="F:mRNA binding"/>
    <property type="evidence" value="ECO:0007669"/>
    <property type="project" value="TreeGrafter"/>
</dbReference>
<protein>
    <submittedName>
        <fullName evidence="7">Uncharacterized protein</fullName>
    </submittedName>
</protein>
<dbReference type="Gene3D" id="3.30.70.330">
    <property type="match status" value="1"/>
</dbReference>
<dbReference type="SMR" id="A0A8T3AX71"/>